<feature type="transmembrane region" description="Helical" evidence="8">
    <location>
        <begin position="383"/>
        <end position="404"/>
    </location>
</feature>
<keyword evidence="11" id="KW-1185">Reference proteome</keyword>
<dbReference type="CDD" id="cd17320">
    <property type="entry name" value="MFS_MdfA_MDR_like"/>
    <property type="match status" value="1"/>
</dbReference>
<dbReference type="NCBIfam" id="NF008314">
    <property type="entry name" value="PRK11102.1"/>
    <property type="match status" value="1"/>
</dbReference>
<feature type="transmembrane region" description="Helical" evidence="8">
    <location>
        <begin position="258"/>
        <end position="281"/>
    </location>
</feature>
<dbReference type="NCBIfam" id="TIGR00710">
    <property type="entry name" value="efflux_Bcr_CflA"/>
    <property type="match status" value="1"/>
</dbReference>
<dbReference type="PANTHER" id="PTHR23502">
    <property type="entry name" value="MAJOR FACILITATOR SUPERFAMILY"/>
    <property type="match status" value="1"/>
</dbReference>
<dbReference type="GO" id="GO:0042910">
    <property type="term" value="F:xenobiotic transmembrane transporter activity"/>
    <property type="evidence" value="ECO:0007669"/>
    <property type="project" value="InterPro"/>
</dbReference>
<dbReference type="Proteomes" id="UP000078486">
    <property type="component" value="Unassembled WGS sequence"/>
</dbReference>
<keyword evidence="6 8" id="KW-1133">Transmembrane helix</keyword>
<evidence type="ECO:0000259" key="9">
    <source>
        <dbReference type="PROSITE" id="PS50850"/>
    </source>
</evidence>
<dbReference type="InterPro" id="IPR020846">
    <property type="entry name" value="MFS_dom"/>
</dbReference>
<feature type="transmembrane region" description="Helical" evidence="8">
    <location>
        <begin position="227"/>
        <end position="246"/>
    </location>
</feature>
<feature type="transmembrane region" description="Helical" evidence="8">
    <location>
        <begin position="114"/>
        <end position="135"/>
    </location>
</feature>
<feature type="transmembrane region" description="Helical" evidence="8">
    <location>
        <begin position="20"/>
        <end position="38"/>
    </location>
</feature>
<evidence type="ECO:0000313" key="11">
    <source>
        <dbReference type="Proteomes" id="UP000078486"/>
    </source>
</evidence>
<dbReference type="GO" id="GO:1990961">
    <property type="term" value="P:xenobiotic detoxification by transmembrane export across the plasma membrane"/>
    <property type="evidence" value="ECO:0007669"/>
    <property type="project" value="InterPro"/>
</dbReference>
<dbReference type="InterPro" id="IPR011701">
    <property type="entry name" value="MFS"/>
</dbReference>
<evidence type="ECO:0000256" key="2">
    <source>
        <dbReference type="ARBA" id="ARBA00006236"/>
    </source>
</evidence>
<evidence type="ECO:0000256" key="5">
    <source>
        <dbReference type="ARBA" id="ARBA00022692"/>
    </source>
</evidence>
<organism evidence="10 11">
    <name type="scientific">Termitidicoccus mucosus</name>
    <dbReference type="NCBI Taxonomy" id="1184151"/>
    <lineage>
        <taxon>Bacteria</taxon>
        <taxon>Pseudomonadati</taxon>
        <taxon>Verrucomicrobiota</taxon>
        <taxon>Opitutia</taxon>
        <taxon>Opitutales</taxon>
        <taxon>Opitutaceae</taxon>
        <taxon>Termitidicoccus</taxon>
    </lineage>
</organism>
<evidence type="ECO:0000256" key="8">
    <source>
        <dbReference type="SAM" id="Phobius"/>
    </source>
</evidence>
<evidence type="ECO:0000313" key="10">
    <source>
        <dbReference type="EMBL" id="OAM89166.1"/>
    </source>
</evidence>
<comment type="caution">
    <text evidence="10">The sequence shown here is derived from an EMBL/GenBank/DDBJ whole genome shotgun (WGS) entry which is preliminary data.</text>
</comment>
<evidence type="ECO:0000256" key="7">
    <source>
        <dbReference type="ARBA" id="ARBA00023136"/>
    </source>
</evidence>
<evidence type="ECO:0000256" key="1">
    <source>
        <dbReference type="ARBA" id="ARBA00004651"/>
    </source>
</evidence>
<dbReference type="PROSITE" id="PS50850">
    <property type="entry name" value="MFS"/>
    <property type="match status" value="1"/>
</dbReference>
<dbReference type="OrthoDB" id="9800416at2"/>
<proteinExistence type="inferred from homology"/>
<dbReference type="GO" id="GO:0005886">
    <property type="term" value="C:plasma membrane"/>
    <property type="evidence" value="ECO:0007669"/>
    <property type="project" value="UniProtKB-SubCell"/>
</dbReference>
<comment type="subcellular location">
    <subcellularLocation>
        <location evidence="1">Cell membrane</location>
        <topology evidence="1">Multi-pass membrane protein</topology>
    </subcellularLocation>
</comment>
<feature type="transmembrane region" description="Helical" evidence="8">
    <location>
        <begin position="322"/>
        <end position="345"/>
    </location>
</feature>
<sequence length="410" mass="42027">MVANTDTVHHAPPARAGARYYRLILILALLAAFGPLATDMYLPALPQIARDLRTSESAAQFSLSVFFIAVALSQMIYGPLSDRFGRRRPLLCGLALFALASVGCASAGSAGELIGWRVAMALGGAAGMVLSRAVVRDRFSGRESASAFSLLMIVMGAAPILAPIAGAQILPLGGWRGIFWVLLAVGVTAWLAVMFGLPESLPAERRSRLGVLSAVAGYWRLLGERRFLGYALVLGFNAGALFTYITCSPHVFIELNGVSPAGFSAFFGLNALGMLGAAALNRKLLHNHAPGRILGVVLAVVLLAGLALAVCAWTGLGGFPAMVAMLFLTLASGGMVGPNAIALALEPFGRAAGSAAALLGTLQFGMGGLAGALAGCFGTESAAPMGVTLAVCAAAAFASLRLAAGRARQA</sequence>
<keyword evidence="5 8" id="KW-0812">Transmembrane</keyword>
<protein>
    <submittedName>
        <fullName evidence="10">Multidrug transporter CflA</fullName>
    </submittedName>
</protein>
<name>A0A178IJ70_9BACT</name>
<gene>
    <name evidence="10" type="ORF">AW736_14510</name>
</gene>
<dbReference type="Gene3D" id="1.20.1720.10">
    <property type="entry name" value="Multidrug resistance protein D"/>
    <property type="match status" value="1"/>
</dbReference>
<comment type="similarity">
    <text evidence="2">Belongs to the major facilitator superfamily. Bcr/CmlA family.</text>
</comment>
<feature type="domain" description="Major facilitator superfamily (MFS) profile" evidence="9">
    <location>
        <begin position="23"/>
        <end position="408"/>
    </location>
</feature>
<dbReference type="Pfam" id="PF07690">
    <property type="entry name" value="MFS_1"/>
    <property type="match status" value="1"/>
</dbReference>
<evidence type="ECO:0000256" key="6">
    <source>
        <dbReference type="ARBA" id="ARBA00022989"/>
    </source>
</evidence>
<keyword evidence="4" id="KW-1003">Cell membrane</keyword>
<dbReference type="AlphaFoldDB" id="A0A178IJ70"/>
<dbReference type="RefSeq" id="WP_068770895.1">
    <property type="nucleotide sequence ID" value="NZ_CP109796.1"/>
</dbReference>
<keyword evidence="7 8" id="KW-0472">Membrane</keyword>
<dbReference type="STRING" id="1184151.AW736_14510"/>
<dbReference type="EMBL" id="LRRQ01000103">
    <property type="protein sequence ID" value="OAM89166.1"/>
    <property type="molecule type" value="Genomic_DNA"/>
</dbReference>
<dbReference type="PANTHER" id="PTHR23502:SF132">
    <property type="entry name" value="POLYAMINE TRANSPORTER 2-RELATED"/>
    <property type="match status" value="1"/>
</dbReference>
<keyword evidence="3" id="KW-0813">Transport</keyword>
<evidence type="ECO:0000256" key="3">
    <source>
        <dbReference type="ARBA" id="ARBA00022448"/>
    </source>
</evidence>
<dbReference type="InterPro" id="IPR004812">
    <property type="entry name" value="Efflux_drug-R_Bcr/CmlA"/>
</dbReference>
<dbReference type="FunFam" id="1.20.1720.10:FF:000005">
    <property type="entry name" value="Bcr/CflA family efflux transporter"/>
    <property type="match status" value="1"/>
</dbReference>
<dbReference type="SUPFAM" id="SSF103473">
    <property type="entry name" value="MFS general substrate transporter"/>
    <property type="match status" value="1"/>
</dbReference>
<dbReference type="InterPro" id="IPR036259">
    <property type="entry name" value="MFS_trans_sf"/>
</dbReference>
<evidence type="ECO:0000256" key="4">
    <source>
        <dbReference type="ARBA" id="ARBA00022475"/>
    </source>
</evidence>
<feature type="transmembrane region" description="Helical" evidence="8">
    <location>
        <begin position="177"/>
        <end position="197"/>
    </location>
</feature>
<feature type="transmembrane region" description="Helical" evidence="8">
    <location>
        <begin position="293"/>
        <end position="316"/>
    </location>
</feature>
<feature type="transmembrane region" description="Helical" evidence="8">
    <location>
        <begin position="58"/>
        <end position="77"/>
    </location>
</feature>
<accession>A0A178IJ70</accession>
<reference evidence="10 11" key="1">
    <citation type="submission" date="2016-01" db="EMBL/GenBank/DDBJ databases">
        <title>High potential of lignocellulose degradation of a new Verrucomicrobia species.</title>
        <authorList>
            <person name="Wang Y."/>
            <person name="Shi Y."/>
            <person name="Qiu Z."/>
            <person name="Liu S."/>
            <person name="Yang H."/>
        </authorList>
    </citation>
    <scope>NUCLEOTIDE SEQUENCE [LARGE SCALE GENOMIC DNA]</scope>
    <source>
        <strain evidence="10 11">TSB47</strain>
    </source>
</reference>
<feature type="transmembrane region" description="Helical" evidence="8">
    <location>
        <begin position="147"/>
        <end position="171"/>
    </location>
</feature>
<feature type="transmembrane region" description="Helical" evidence="8">
    <location>
        <begin position="89"/>
        <end position="108"/>
    </location>
</feature>
<feature type="transmembrane region" description="Helical" evidence="8">
    <location>
        <begin position="357"/>
        <end position="377"/>
    </location>
</feature>